<dbReference type="AlphaFoldDB" id="A0A379SI31"/>
<organism evidence="2 3">
    <name type="scientific">Salmonella enterica</name>
    <name type="common">Salmonella choleraesuis</name>
    <dbReference type="NCBI Taxonomy" id="28901"/>
    <lineage>
        <taxon>Bacteria</taxon>
        <taxon>Pseudomonadati</taxon>
        <taxon>Pseudomonadota</taxon>
        <taxon>Gammaproteobacteria</taxon>
        <taxon>Enterobacterales</taxon>
        <taxon>Enterobacteriaceae</taxon>
        <taxon>Salmonella</taxon>
    </lineage>
</organism>
<evidence type="ECO:0000313" key="2">
    <source>
        <dbReference type="EMBL" id="SUG27880.1"/>
    </source>
</evidence>
<sequence>MTLGLLEEMGADPFYVTALSSVDIQHSSAEIIPNKYAYTDV</sequence>
<gene>
    <name evidence="1" type="ORF">NCTC10718_05019</name>
    <name evidence="2" type="ORF">NCTC10718_05211</name>
</gene>
<reference evidence="2 3" key="1">
    <citation type="submission" date="2018-06" db="EMBL/GenBank/DDBJ databases">
        <authorList>
            <consortium name="Pathogen Informatics"/>
            <person name="Doyle S."/>
        </authorList>
    </citation>
    <scope>NUCLEOTIDE SEQUENCE [LARGE SCALE GENOMIC DNA]</scope>
    <source>
        <strain evidence="2 3">NCTC10718</strain>
    </source>
</reference>
<accession>A0A379SI31</accession>
<protein>
    <submittedName>
        <fullName evidence="2">Uncharacterized protein</fullName>
    </submittedName>
</protein>
<proteinExistence type="predicted"/>
<dbReference type="EMBL" id="UGWQ01000004">
    <property type="protein sequence ID" value="SUG27693.1"/>
    <property type="molecule type" value="Genomic_DNA"/>
</dbReference>
<dbReference type="EMBL" id="UGWQ01000004">
    <property type="protein sequence ID" value="SUG27880.1"/>
    <property type="molecule type" value="Genomic_DNA"/>
</dbReference>
<evidence type="ECO:0000313" key="1">
    <source>
        <dbReference type="EMBL" id="SUG27693.1"/>
    </source>
</evidence>
<evidence type="ECO:0000313" key="3">
    <source>
        <dbReference type="Proteomes" id="UP000254332"/>
    </source>
</evidence>
<dbReference type="Proteomes" id="UP000254332">
    <property type="component" value="Unassembled WGS sequence"/>
</dbReference>
<name>A0A379SI31_SALER</name>